<comment type="caution">
    <text evidence="1">The sequence shown here is derived from an EMBL/GenBank/DDBJ whole genome shotgun (WGS) entry which is preliminary data.</text>
</comment>
<sequence>MNKCQVVTINGTVTCDSEDVSLKETIIPDYVLLQDAEVEKQSIHMFLLVMILGVVSDLNLAQPHLVAAMSLGSGKNLPFDFGWVRWSPKFMVPDVFGSEDVIGSSKDVKEMKVDMHA</sequence>
<evidence type="ECO:0000313" key="2">
    <source>
        <dbReference type="Proteomes" id="UP000245207"/>
    </source>
</evidence>
<dbReference type="Proteomes" id="UP000245207">
    <property type="component" value="Unassembled WGS sequence"/>
</dbReference>
<name>A0A2U1MH84_ARTAN</name>
<evidence type="ECO:0000313" key="1">
    <source>
        <dbReference type="EMBL" id="PWA60589.1"/>
    </source>
</evidence>
<keyword evidence="2" id="KW-1185">Reference proteome</keyword>
<protein>
    <submittedName>
        <fullName evidence="1">Uncharacterized protein</fullName>
    </submittedName>
</protein>
<proteinExistence type="predicted"/>
<dbReference type="AlphaFoldDB" id="A0A2U1MH84"/>
<accession>A0A2U1MH84</accession>
<organism evidence="1 2">
    <name type="scientific">Artemisia annua</name>
    <name type="common">Sweet wormwood</name>
    <dbReference type="NCBI Taxonomy" id="35608"/>
    <lineage>
        <taxon>Eukaryota</taxon>
        <taxon>Viridiplantae</taxon>
        <taxon>Streptophyta</taxon>
        <taxon>Embryophyta</taxon>
        <taxon>Tracheophyta</taxon>
        <taxon>Spermatophyta</taxon>
        <taxon>Magnoliopsida</taxon>
        <taxon>eudicotyledons</taxon>
        <taxon>Gunneridae</taxon>
        <taxon>Pentapetalae</taxon>
        <taxon>asterids</taxon>
        <taxon>campanulids</taxon>
        <taxon>Asterales</taxon>
        <taxon>Asteraceae</taxon>
        <taxon>Asteroideae</taxon>
        <taxon>Anthemideae</taxon>
        <taxon>Artemisiinae</taxon>
        <taxon>Artemisia</taxon>
    </lineage>
</organism>
<dbReference type="EMBL" id="PKPP01005316">
    <property type="protein sequence ID" value="PWA60589.1"/>
    <property type="molecule type" value="Genomic_DNA"/>
</dbReference>
<dbReference type="STRING" id="35608.A0A2U1MH84"/>
<gene>
    <name evidence="1" type="ORF">CTI12_AA380740</name>
</gene>
<reference evidence="1 2" key="1">
    <citation type="journal article" date="2018" name="Mol. Plant">
        <title>The genome of Artemisia annua provides insight into the evolution of Asteraceae family and artemisinin biosynthesis.</title>
        <authorList>
            <person name="Shen Q."/>
            <person name="Zhang L."/>
            <person name="Liao Z."/>
            <person name="Wang S."/>
            <person name="Yan T."/>
            <person name="Shi P."/>
            <person name="Liu M."/>
            <person name="Fu X."/>
            <person name="Pan Q."/>
            <person name="Wang Y."/>
            <person name="Lv Z."/>
            <person name="Lu X."/>
            <person name="Zhang F."/>
            <person name="Jiang W."/>
            <person name="Ma Y."/>
            <person name="Chen M."/>
            <person name="Hao X."/>
            <person name="Li L."/>
            <person name="Tang Y."/>
            <person name="Lv G."/>
            <person name="Zhou Y."/>
            <person name="Sun X."/>
            <person name="Brodelius P.E."/>
            <person name="Rose J.K.C."/>
            <person name="Tang K."/>
        </authorList>
    </citation>
    <scope>NUCLEOTIDE SEQUENCE [LARGE SCALE GENOMIC DNA]</scope>
    <source>
        <strain evidence="2">cv. Huhao1</strain>
        <tissue evidence="1">Leaf</tissue>
    </source>
</reference>